<protein>
    <recommendedName>
        <fullName evidence="5">Lipoprotein</fullName>
    </recommendedName>
</protein>
<evidence type="ECO:0000313" key="3">
    <source>
        <dbReference type="EMBL" id="MFC4136423.1"/>
    </source>
</evidence>
<dbReference type="Proteomes" id="UP001595816">
    <property type="component" value="Unassembled WGS sequence"/>
</dbReference>
<dbReference type="PROSITE" id="PS51257">
    <property type="entry name" value="PROKAR_LIPOPROTEIN"/>
    <property type="match status" value="1"/>
</dbReference>
<feature type="compositionally biased region" description="Low complexity" evidence="1">
    <location>
        <begin position="27"/>
        <end position="45"/>
    </location>
</feature>
<keyword evidence="4" id="KW-1185">Reference proteome</keyword>
<feature type="chain" id="PRO_5046241594" description="Lipoprotein" evidence="2">
    <location>
        <begin position="20"/>
        <end position="201"/>
    </location>
</feature>
<comment type="caution">
    <text evidence="3">The sequence shown here is derived from an EMBL/GenBank/DDBJ whole genome shotgun (WGS) entry which is preliminary data.</text>
</comment>
<name>A0ABV8M103_9ACTN</name>
<dbReference type="EMBL" id="JBHSAY010000029">
    <property type="protein sequence ID" value="MFC4136423.1"/>
    <property type="molecule type" value="Genomic_DNA"/>
</dbReference>
<gene>
    <name evidence="3" type="ORF">ACFOZ4_37940</name>
</gene>
<evidence type="ECO:0000256" key="2">
    <source>
        <dbReference type="SAM" id="SignalP"/>
    </source>
</evidence>
<sequence length="201" mass="20101">MTPKAPLLGLLAASLFALAGCGSDTPSASGTPSASAATSVAASPTTGGGGATGADCLKGTWNVDVTKLAQAAAALIGNGSTGSGKGTITLTFADQMTIKFTQAEIDIKTTQMGQDVTMKQTFDGSSTSTTWSGENGKLSGTAPGGTVTTKSVMVMNGVETPLTTKAFDGNLDLSKNSLAYTCSGDTATLDSGYVKWELHRA</sequence>
<accession>A0ABV8M103</accession>
<evidence type="ECO:0000313" key="4">
    <source>
        <dbReference type="Proteomes" id="UP001595816"/>
    </source>
</evidence>
<dbReference type="RefSeq" id="WP_253750777.1">
    <property type="nucleotide sequence ID" value="NZ_JAMZDZ010000001.1"/>
</dbReference>
<feature type="region of interest" description="Disordered" evidence="1">
    <location>
        <begin position="124"/>
        <end position="144"/>
    </location>
</feature>
<feature type="signal peptide" evidence="2">
    <location>
        <begin position="1"/>
        <end position="19"/>
    </location>
</feature>
<feature type="compositionally biased region" description="Polar residues" evidence="1">
    <location>
        <begin position="124"/>
        <end position="133"/>
    </location>
</feature>
<keyword evidence="2" id="KW-0732">Signal</keyword>
<evidence type="ECO:0000256" key="1">
    <source>
        <dbReference type="SAM" id="MobiDB-lite"/>
    </source>
</evidence>
<proteinExistence type="predicted"/>
<feature type="region of interest" description="Disordered" evidence="1">
    <location>
        <begin position="27"/>
        <end position="48"/>
    </location>
</feature>
<reference evidence="4" key="1">
    <citation type="journal article" date="2019" name="Int. J. Syst. Evol. Microbiol.">
        <title>The Global Catalogue of Microorganisms (GCM) 10K type strain sequencing project: providing services to taxonomists for standard genome sequencing and annotation.</title>
        <authorList>
            <consortium name="The Broad Institute Genomics Platform"/>
            <consortium name="The Broad Institute Genome Sequencing Center for Infectious Disease"/>
            <person name="Wu L."/>
            <person name="Ma J."/>
        </authorList>
    </citation>
    <scope>NUCLEOTIDE SEQUENCE [LARGE SCALE GENOMIC DNA]</scope>
    <source>
        <strain evidence="4">CGMCC 4.7289</strain>
    </source>
</reference>
<organism evidence="3 4">
    <name type="scientific">Hamadaea flava</name>
    <dbReference type="NCBI Taxonomy" id="1742688"/>
    <lineage>
        <taxon>Bacteria</taxon>
        <taxon>Bacillati</taxon>
        <taxon>Actinomycetota</taxon>
        <taxon>Actinomycetes</taxon>
        <taxon>Micromonosporales</taxon>
        <taxon>Micromonosporaceae</taxon>
        <taxon>Hamadaea</taxon>
    </lineage>
</organism>
<evidence type="ECO:0008006" key="5">
    <source>
        <dbReference type="Google" id="ProtNLM"/>
    </source>
</evidence>